<feature type="transmembrane region" description="Helical" evidence="1">
    <location>
        <begin position="58"/>
        <end position="81"/>
    </location>
</feature>
<organism evidence="2 3">
    <name type="scientific">Litorimonas taeanensis</name>
    <dbReference type="NCBI Taxonomy" id="568099"/>
    <lineage>
        <taxon>Bacteria</taxon>
        <taxon>Pseudomonadati</taxon>
        <taxon>Pseudomonadota</taxon>
        <taxon>Alphaproteobacteria</taxon>
        <taxon>Maricaulales</taxon>
        <taxon>Robiginitomaculaceae</taxon>
    </lineage>
</organism>
<evidence type="ECO:0000256" key="1">
    <source>
        <dbReference type="SAM" id="Phobius"/>
    </source>
</evidence>
<dbReference type="PANTHER" id="PTHR34980">
    <property type="entry name" value="INNER MEMBRANE PROTEIN-RELATED-RELATED"/>
    <property type="match status" value="1"/>
</dbReference>
<keyword evidence="1" id="KW-0472">Membrane</keyword>
<accession>A0A420WFK1</accession>
<dbReference type="OrthoDB" id="9812349at2"/>
<sequence>MGFTEAIKTFYARYTDFSGRSSRSEFWWVQLCLAILTFLFYFGVAISSESSIGGEISVTQLVLIGGLILIFLGHLIGLIALQVRRFHDLDKTGWLVLVFGILSLIPLVGTLVSIGQLIWFCFRGTIGGNQYGPDPLGPNHAEVFD</sequence>
<evidence type="ECO:0000313" key="2">
    <source>
        <dbReference type="EMBL" id="RKQ69739.1"/>
    </source>
</evidence>
<name>A0A420WFK1_9PROT</name>
<dbReference type="InterPro" id="IPR008523">
    <property type="entry name" value="DUF805"/>
</dbReference>
<dbReference type="AlphaFoldDB" id="A0A420WFK1"/>
<dbReference type="Pfam" id="PF05656">
    <property type="entry name" value="DUF805"/>
    <property type="match status" value="1"/>
</dbReference>
<keyword evidence="1" id="KW-1133">Transmembrane helix</keyword>
<dbReference type="EMBL" id="RBII01000002">
    <property type="protein sequence ID" value="RKQ69739.1"/>
    <property type="molecule type" value="Genomic_DNA"/>
</dbReference>
<dbReference type="Proteomes" id="UP000282211">
    <property type="component" value="Unassembled WGS sequence"/>
</dbReference>
<feature type="transmembrane region" description="Helical" evidence="1">
    <location>
        <begin position="93"/>
        <end position="122"/>
    </location>
</feature>
<keyword evidence="1" id="KW-0812">Transmembrane</keyword>
<evidence type="ECO:0000313" key="3">
    <source>
        <dbReference type="Proteomes" id="UP000282211"/>
    </source>
</evidence>
<feature type="transmembrane region" description="Helical" evidence="1">
    <location>
        <begin position="26"/>
        <end position="46"/>
    </location>
</feature>
<dbReference type="PANTHER" id="PTHR34980:SF2">
    <property type="entry name" value="INNER MEMBRANE PROTEIN YHAH-RELATED"/>
    <property type="match status" value="1"/>
</dbReference>
<dbReference type="RefSeq" id="WP_121102708.1">
    <property type="nucleotide sequence ID" value="NZ_RBII01000002.1"/>
</dbReference>
<comment type="caution">
    <text evidence="2">The sequence shown here is derived from an EMBL/GenBank/DDBJ whole genome shotgun (WGS) entry which is preliminary data.</text>
</comment>
<protein>
    <submittedName>
        <fullName evidence="2">Uncharacterized membrane protein YhaH (DUF805 family)</fullName>
    </submittedName>
</protein>
<dbReference type="GO" id="GO:0005886">
    <property type="term" value="C:plasma membrane"/>
    <property type="evidence" value="ECO:0007669"/>
    <property type="project" value="TreeGrafter"/>
</dbReference>
<dbReference type="InParanoid" id="A0A420WFK1"/>
<keyword evidence="3" id="KW-1185">Reference proteome</keyword>
<proteinExistence type="predicted"/>
<reference evidence="2 3" key="1">
    <citation type="submission" date="2018-10" db="EMBL/GenBank/DDBJ databases">
        <title>Genomic Encyclopedia of Type Strains, Phase IV (KMG-IV): sequencing the most valuable type-strain genomes for metagenomic binning, comparative biology and taxonomic classification.</title>
        <authorList>
            <person name="Goeker M."/>
        </authorList>
    </citation>
    <scope>NUCLEOTIDE SEQUENCE [LARGE SCALE GENOMIC DNA]</scope>
    <source>
        <strain evidence="2 3">DSM 22008</strain>
    </source>
</reference>
<dbReference type="FunCoup" id="A0A420WFK1">
    <property type="interactions" value="30"/>
</dbReference>
<gene>
    <name evidence="2" type="ORF">DES40_2548</name>
</gene>